<dbReference type="Gene3D" id="2.60.120.330">
    <property type="entry name" value="B-lactam Antibiotic, Isopenicillin N Synthase, Chain"/>
    <property type="match status" value="1"/>
</dbReference>
<dbReference type="InterPro" id="IPR027443">
    <property type="entry name" value="IPNS-like_sf"/>
</dbReference>
<dbReference type="AlphaFoldDB" id="A0A498KBS8"/>
<dbReference type="GO" id="GO:0016491">
    <property type="term" value="F:oxidoreductase activity"/>
    <property type="evidence" value="ECO:0007669"/>
    <property type="project" value="UniProtKB-KW"/>
</dbReference>
<sequence>MTLMARLPRLISSFELLLSTLRKTVPSSQVTVLLQDHIGGRQVLHHKKWIDVPLVPGALVVNIGDLLQVSTNSSSSSSFISLSALNVIHSLYSCSSNDRFRSVEHTALADPRISVASLLYGPIKELLSEENPPKYKEITIKDYHSDFNKKGLDETSALSISRFEFKPRVETAMNKWFM</sequence>
<accession>A0A498KBS8</accession>
<comment type="caution">
    <text evidence="6">The sequence shown here is derived from an EMBL/GenBank/DDBJ whole genome shotgun (WGS) entry which is preliminary data.</text>
</comment>
<keyword evidence="3" id="KW-0560">Oxidoreductase</keyword>
<organism evidence="6 7">
    <name type="scientific">Malus domestica</name>
    <name type="common">Apple</name>
    <name type="synonym">Pyrus malus</name>
    <dbReference type="NCBI Taxonomy" id="3750"/>
    <lineage>
        <taxon>Eukaryota</taxon>
        <taxon>Viridiplantae</taxon>
        <taxon>Streptophyta</taxon>
        <taxon>Embryophyta</taxon>
        <taxon>Tracheophyta</taxon>
        <taxon>Spermatophyta</taxon>
        <taxon>Magnoliopsida</taxon>
        <taxon>eudicotyledons</taxon>
        <taxon>Gunneridae</taxon>
        <taxon>Pentapetalae</taxon>
        <taxon>rosids</taxon>
        <taxon>fabids</taxon>
        <taxon>Rosales</taxon>
        <taxon>Rosaceae</taxon>
        <taxon>Amygdaloideae</taxon>
        <taxon>Maleae</taxon>
        <taxon>Malus</taxon>
    </lineage>
</organism>
<evidence type="ECO:0000256" key="1">
    <source>
        <dbReference type="ARBA" id="ARBA00008056"/>
    </source>
</evidence>
<dbReference type="InterPro" id="IPR044861">
    <property type="entry name" value="IPNS-like_FE2OG_OXY"/>
</dbReference>
<evidence type="ECO:0000313" key="7">
    <source>
        <dbReference type="Proteomes" id="UP000290289"/>
    </source>
</evidence>
<dbReference type="Pfam" id="PF03171">
    <property type="entry name" value="2OG-FeII_Oxy"/>
    <property type="match status" value="1"/>
</dbReference>
<evidence type="ECO:0000256" key="3">
    <source>
        <dbReference type="ARBA" id="ARBA00023002"/>
    </source>
</evidence>
<reference evidence="6 7" key="1">
    <citation type="submission" date="2018-10" db="EMBL/GenBank/DDBJ databases">
        <title>A high-quality apple genome assembly.</title>
        <authorList>
            <person name="Hu J."/>
        </authorList>
    </citation>
    <scope>NUCLEOTIDE SEQUENCE [LARGE SCALE GENOMIC DNA]</scope>
    <source>
        <strain evidence="7">cv. HFTH1</strain>
        <tissue evidence="6">Young leaf</tissue>
    </source>
</reference>
<dbReference type="EMBL" id="RDQH01000329">
    <property type="protein sequence ID" value="RXI02922.1"/>
    <property type="molecule type" value="Genomic_DNA"/>
</dbReference>
<dbReference type="Proteomes" id="UP000290289">
    <property type="component" value="Chromosome 3"/>
</dbReference>
<evidence type="ECO:0000256" key="2">
    <source>
        <dbReference type="ARBA" id="ARBA00022723"/>
    </source>
</evidence>
<dbReference type="PANTHER" id="PTHR10209:SF791">
    <property type="entry name" value="1-AMINOCYCLOPROPANE-1-CARBOXYLATE OXIDASE HOMOLOG 1"/>
    <property type="match status" value="1"/>
</dbReference>
<dbReference type="SUPFAM" id="SSF51197">
    <property type="entry name" value="Clavaminate synthase-like"/>
    <property type="match status" value="2"/>
</dbReference>
<keyword evidence="4" id="KW-0408">Iron</keyword>
<dbReference type="GO" id="GO:0046872">
    <property type="term" value="F:metal ion binding"/>
    <property type="evidence" value="ECO:0007669"/>
    <property type="project" value="UniProtKB-KW"/>
</dbReference>
<protein>
    <recommendedName>
        <fullName evidence="5">Isopenicillin N synthase-like Fe(2+) 2OG dioxygenase domain-containing protein</fullName>
    </recommendedName>
</protein>
<keyword evidence="2" id="KW-0479">Metal-binding</keyword>
<keyword evidence="7" id="KW-1185">Reference proteome</keyword>
<evidence type="ECO:0000256" key="4">
    <source>
        <dbReference type="ARBA" id="ARBA00023004"/>
    </source>
</evidence>
<dbReference type="PANTHER" id="PTHR10209">
    <property type="entry name" value="OXIDOREDUCTASE, 2OG-FE II OXYGENASE FAMILY PROTEIN"/>
    <property type="match status" value="1"/>
</dbReference>
<comment type="similarity">
    <text evidence="1">Belongs to the iron/ascorbate-dependent oxidoreductase family.</text>
</comment>
<feature type="domain" description="Isopenicillin N synthase-like Fe(2+) 2OG dioxygenase" evidence="5">
    <location>
        <begin position="28"/>
        <end position="117"/>
    </location>
</feature>
<proteinExistence type="inferred from homology"/>
<name>A0A498KBS8_MALDO</name>
<gene>
    <name evidence="6" type="ORF">DVH24_003000</name>
</gene>
<evidence type="ECO:0000313" key="6">
    <source>
        <dbReference type="EMBL" id="RXI02922.1"/>
    </source>
</evidence>
<evidence type="ECO:0000259" key="5">
    <source>
        <dbReference type="Pfam" id="PF03171"/>
    </source>
</evidence>